<evidence type="ECO:0000313" key="2">
    <source>
        <dbReference type="Proteomes" id="UP000027093"/>
    </source>
</evidence>
<dbReference type="Proteomes" id="UP000027093">
    <property type="component" value="Chromosome"/>
</dbReference>
<dbReference type="STRING" id="926571.NVIE_008360"/>
<name>A0A060HEF8_9ARCH</name>
<accession>A0A060HEF8</accession>
<proteinExistence type="predicted"/>
<protein>
    <submittedName>
        <fullName evidence="1">Uncharacterized protein</fullName>
    </submittedName>
</protein>
<dbReference type="RefSeq" id="WP_227717473.1">
    <property type="nucleotide sequence ID" value="NZ_CP007536.1"/>
</dbReference>
<dbReference type="EMBL" id="CP007536">
    <property type="protein sequence ID" value="AIC15054.1"/>
    <property type="molecule type" value="Genomic_DNA"/>
</dbReference>
<keyword evidence="2" id="KW-1185">Reference proteome</keyword>
<sequence length="96" mass="10819">MKILISRAPASDVVMSLSMNDKLTLLQYAINKYDSENTIKEKLNGILSTKDVERGIDTLIATQRVRRIGPDIIQNNVSHTELPELPDSLKEIVDRI</sequence>
<dbReference type="KEGG" id="nvn:NVIE_008360"/>
<organism evidence="1 2">
    <name type="scientific">Nitrososphaera viennensis EN76</name>
    <dbReference type="NCBI Taxonomy" id="926571"/>
    <lineage>
        <taxon>Archaea</taxon>
        <taxon>Nitrososphaerota</taxon>
        <taxon>Nitrososphaeria</taxon>
        <taxon>Nitrososphaerales</taxon>
        <taxon>Nitrososphaeraceae</taxon>
        <taxon>Nitrososphaera</taxon>
    </lineage>
</organism>
<dbReference type="AlphaFoldDB" id="A0A060HEF8"/>
<evidence type="ECO:0000313" key="1">
    <source>
        <dbReference type="EMBL" id="AIC15054.1"/>
    </source>
</evidence>
<gene>
    <name evidence="1" type="ORF">NVIE_008360</name>
</gene>
<reference evidence="1 2" key="1">
    <citation type="journal article" date="2014" name="Int. J. Syst. Evol. Microbiol.">
        <title>Nitrososphaera viennensis gen. nov., sp. nov., an aerobic and mesophilic, ammonia-oxidizing archaeon from soil and a member of the archaeal phylum Thaumarchaeota.</title>
        <authorList>
            <person name="Stieglmeier M."/>
            <person name="Klingl A."/>
            <person name="Alves R.J."/>
            <person name="Rittmann S.K."/>
            <person name="Melcher M."/>
            <person name="Leisch N."/>
            <person name="Schleper C."/>
        </authorList>
    </citation>
    <scope>NUCLEOTIDE SEQUENCE [LARGE SCALE GENOMIC DNA]</scope>
    <source>
        <strain evidence="1">EN76</strain>
    </source>
</reference>
<dbReference type="HOGENOM" id="CLU_2550073_0_0_2"/>
<dbReference type="GeneID" id="74946101"/>